<keyword evidence="3" id="KW-1185">Reference proteome</keyword>
<name>A0AAV6KY96_9ERIC</name>
<sequence>MWTKEDAATVDSAGGEERRCWAPEMMTEKESPEPFVGDGVVAEIVGAETSSCGETHSLLQSQTAWADWFHYRRSQIQTFFKTSMDDSYYIILRNESDGAMAFCLTKYWL</sequence>
<dbReference type="AlphaFoldDB" id="A0AAV6KY96"/>
<dbReference type="EMBL" id="JACTNZ010000003">
    <property type="protein sequence ID" value="KAG5557753.1"/>
    <property type="molecule type" value="Genomic_DNA"/>
</dbReference>
<reference evidence="2" key="1">
    <citation type="submission" date="2020-08" db="EMBL/GenBank/DDBJ databases">
        <title>Plant Genome Project.</title>
        <authorList>
            <person name="Zhang R.-G."/>
        </authorList>
    </citation>
    <scope>NUCLEOTIDE SEQUENCE</scope>
    <source>
        <strain evidence="2">WSP0</strain>
        <tissue evidence="2">Leaf</tissue>
    </source>
</reference>
<comment type="caution">
    <text evidence="2">The sequence shown here is derived from an EMBL/GenBank/DDBJ whole genome shotgun (WGS) entry which is preliminary data.</text>
</comment>
<organism evidence="2 3">
    <name type="scientific">Rhododendron griersonianum</name>
    <dbReference type="NCBI Taxonomy" id="479676"/>
    <lineage>
        <taxon>Eukaryota</taxon>
        <taxon>Viridiplantae</taxon>
        <taxon>Streptophyta</taxon>
        <taxon>Embryophyta</taxon>
        <taxon>Tracheophyta</taxon>
        <taxon>Spermatophyta</taxon>
        <taxon>Magnoliopsida</taxon>
        <taxon>eudicotyledons</taxon>
        <taxon>Gunneridae</taxon>
        <taxon>Pentapetalae</taxon>
        <taxon>asterids</taxon>
        <taxon>Ericales</taxon>
        <taxon>Ericaceae</taxon>
        <taxon>Ericoideae</taxon>
        <taxon>Rhodoreae</taxon>
        <taxon>Rhododendron</taxon>
    </lineage>
</organism>
<evidence type="ECO:0000313" key="2">
    <source>
        <dbReference type="EMBL" id="KAG5557753.1"/>
    </source>
</evidence>
<feature type="region of interest" description="Disordered" evidence="1">
    <location>
        <begin position="1"/>
        <end position="20"/>
    </location>
</feature>
<proteinExistence type="predicted"/>
<gene>
    <name evidence="2" type="ORF">RHGRI_007867</name>
</gene>
<evidence type="ECO:0000313" key="3">
    <source>
        <dbReference type="Proteomes" id="UP000823749"/>
    </source>
</evidence>
<dbReference type="Proteomes" id="UP000823749">
    <property type="component" value="Chromosome 3"/>
</dbReference>
<protein>
    <submittedName>
        <fullName evidence="2">Uncharacterized protein</fullName>
    </submittedName>
</protein>
<evidence type="ECO:0000256" key="1">
    <source>
        <dbReference type="SAM" id="MobiDB-lite"/>
    </source>
</evidence>
<accession>A0AAV6KY96</accession>